<evidence type="ECO:0000313" key="10">
    <source>
        <dbReference type="Proteomes" id="UP000051012"/>
    </source>
</evidence>
<evidence type="ECO:0000256" key="1">
    <source>
        <dbReference type="ARBA" id="ARBA00022485"/>
    </source>
</evidence>
<dbReference type="NCBIfam" id="TIGR01343">
    <property type="entry name" value="hacA_fam"/>
    <property type="match status" value="1"/>
</dbReference>
<keyword evidence="5 7" id="KW-0411">Iron-sulfur</keyword>
<dbReference type="GO" id="GO:0046872">
    <property type="term" value="F:metal ion binding"/>
    <property type="evidence" value="ECO:0007669"/>
    <property type="project" value="UniProtKB-KW"/>
</dbReference>
<dbReference type="PATRIC" id="fig|1703772.3.peg.1446"/>
<feature type="domain" description="Aconitase/3-isopropylmalate dehydratase large subunit alpha/beta/alpha" evidence="8">
    <location>
        <begin position="53"/>
        <end position="408"/>
    </location>
</feature>
<evidence type="ECO:0000256" key="4">
    <source>
        <dbReference type="ARBA" id="ARBA00023004"/>
    </source>
</evidence>
<feature type="binding site" evidence="7">
    <location>
        <position position="297"/>
    </location>
    <ligand>
        <name>[4Fe-4S] cluster</name>
        <dbReference type="ChEBI" id="CHEBI:49883"/>
    </ligand>
</feature>
<comment type="similarity">
    <text evidence="7">Belongs to the aconitase/IPM isomerase family. LeuC type 2 subfamily.</text>
</comment>
<proteinExistence type="inferred from homology"/>
<dbReference type="PROSITE" id="PS01244">
    <property type="entry name" value="ACONITASE_2"/>
    <property type="match status" value="1"/>
</dbReference>
<dbReference type="InterPro" id="IPR015931">
    <property type="entry name" value="Acnase/IPM_dHydase_lsu_aba_1/3"/>
</dbReference>
<dbReference type="InterPro" id="IPR050067">
    <property type="entry name" value="IPM_dehydratase_rel_enz"/>
</dbReference>
<dbReference type="NCBIfam" id="NF001614">
    <property type="entry name" value="PRK00402.1"/>
    <property type="match status" value="1"/>
</dbReference>
<comment type="caution">
    <text evidence="9">The sequence shown here is derived from an EMBL/GenBank/DDBJ whole genome shotgun (WGS) entry which is preliminary data.</text>
</comment>
<dbReference type="HAMAP" id="MF_01027">
    <property type="entry name" value="LeuC_type2"/>
    <property type="match status" value="1"/>
</dbReference>
<dbReference type="CDD" id="cd01583">
    <property type="entry name" value="IPMI"/>
    <property type="match status" value="1"/>
</dbReference>
<evidence type="ECO:0000256" key="2">
    <source>
        <dbReference type="ARBA" id="ARBA00022605"/>
    </source>
</evidence>
<comment type="pathway">
    <text evidence="7">Amino-acid biosynthesis; L-leucine biosynthesis; L-leucine from 3-methyl-2-oxobutanoate: step 2/4.</text>
</comment>
<keyword evidence="6 7" id="KW-0456">Lyase</keyword>
<dbReference type="PANTHER" id="PTHR43822">
    <property type="entry name" value="HOMOACONITASE, MITOCHONDRIAL-RELATED"/>
    <property type="match status" value="1"/>
</dbReference>
<evidence type="ECO:0000256" key="7">
    <source>
        <dbReference type="HAMAP-Rule" id="MF_01027"/>
    </source>
</evidence>
<protein>
    <recommendedName>
        <fullName evidence="7">3-isopropylmalate dehydratase large subunit</fullName>
        <ecNumber evidence="7">4.2.1.33</ecNumber>
    </recommendedName>
    <alternativeName>
        <fullName evidence="7">Alpha-IPM isomerase</fullName>
        <shortName evidence="7">IPMI</shortName>
    </alternativeName>
    <alternativeName>
        <fullName evidence="7">Isopropylmalate isomerase</fullName>
    </alternativeName>
</protein>
<dbReference type="InterPro" id="IPR036008">
    <property type="entry name" value="Aconitase_4Fe-4S_dom"/>
</dbReference>
<sequence>MSTVAEKILARVSGNKKVMPNEIVMARVDVAMSHENADVVLRSFREIGVKQVWDKDRIVILFDHRIPAESEKSAITHKRLREFVKEQGIKHFYDLREGICHQILPEFGHCRPGELLVGTDSHTTTHGAFGTFATGIGATEMSGVWATGELWLKIPETIEVTLCGTLKQYVSAKDVILHIVGTLGADGANYKAVEFTGETIGRMSIASRMVLSNLSMEMGAKVAFVVPDDETVSYVKARTSKEFKVIGPDPDAHYCKEISIDVTDLGSQVACPHSVDNVKLVREVAGTRIHQALIGSCTNGRLEDLSTAAAILQGKTIHPDVRLLIIPASRKIYLEAIKHGFIETFINAGALILNPGCGPCLGAHQGLLAPGEVCIATTNRNFKGRMGSAESFVYLASPATVAFSALTGAITEPG</sequence>
<keyword evidence="3 7" id="KW-0479">Metal-binding</keyword>
<gene>
    <name evidence="7" type="primary">leuC</name>
    <name evidence="9" type="ORF">AMJ52_04350</name>
</gene>
<dbReference type="UniPathway" id="UPA00048">
    <property type="reaction ID" value="UER00071"/>
</dbReference>
<keyword evidence="7" id="KW-0432">Leucine biosynthesis</keyword>
<dbReference type="InterPro" id="IPR001030">
    <property type="entry name" value="Acoase/IPM_deHydtase_lsu_aba"/>
</dbReference>
<comment type="subunit">
    <text evidence="7">Heterodimer of LeuC and LeuD.</text>
</comment>
<dbReference type="InterPro" id="IPR006251">
    <property type="entry name" value="Homoacnase/IPMdehydase_lsu"/>
</dbReference>
<dbReference type="EC" id="4.2.1.33" evidence="7"/>
<evidence type="ECO:0000259" key="8">
    <source>
        <dbReference type="Pfam" id="PF00330"/>
    </source>
</evidence>
<dbReference type="GO" id="GO:0009098">
    <property type="term" value="P:L-leucine biosynthetic process"/>
    <property type="evidence" value="ECO:0007669"/>
    <property type="project" value="UniProtKB-UniRule"/>
</dbReference>
<comment type="cofactor">
    <cofactor evidence="7">
        <name>[4Fe-4S] cluster</name>
        <dbReference type="ChEBI" id="CHEBI:49883"/>
    </cofactor>
    <text evidence="7">Binds 1 [4Fe-4S] cluster per subunit.</text>
</comment>
<dbReference type="AlphaFoldDB" id="A0A0S7YF86"/>
<dbReference type="InterPro" id="IPR011826">
    <property type="entry name" value="HAcnase/IPMdehydase_lsu_prok"/>
</dbReference>
<feature type="binding site" evidence="7">
    <location>
        <position position="360"/>
    </location>
    <ligand>
        <name>[4Fe-4S] cluster</name>
        <dbReference type="ChEBI" id="CHEBI:49883"/>
    </ligand>
</feature>
<organism evidence="9 10">
    <name type="scientific">candidate division TA06 bacterium DG_78</name>
    <dbReference type="NCBI Taxonomy" id="1703772"/>
    <lineage>
        <taxon>Bacteria</taxon>
        <taxon>Bacteria division TA06</taxon>
    </lineage>
</organism>
<feature type="binding site" evidence="7">
    <location>
        <position position="357"/>
    </location>
    <ligand>
        <name>[4Fe-4S] cluster</name>
        <dbReference type="ChEBI" id="CHEBI:49883"/>
    </ligand>
</feature>
<comment type="catalytic activity">
    <reaction evidence="7">
        <text>(2R,3S)-3-isopropylmalate = (2S)-2-isopropylmalate</text>
        <dbReference type="Rhea" id="RHEA:32287"/>
        <dbReference type="ChEBI" id="CHEBI:1178"/>
        <dbReference type="ChEBI" id="CHEBI:35121"/>
        <dbReference type="EC" id="4.2.1.33"/>
    </reaction>
</comment>
<keyword evidence="1 7" id="KW-0004">4Fe-4S</keyword>
<evidence type="ECO:0000256" key="3">
    <source>
        <dbReference type="ARBA" id="ARBA00022723"/>
    </source>
</evidence>
<keyword evidence="7" id="KW-0100">Branched-chain amino acid biosynthesis</keyword>
<evidence type="ECO:0000256" key="5">
    <source>
        <dbReference type="ARBA" id="ARBA00023014"/>
    </source>
</evidence>
<dbReference type="InterPro" id="IPR018136">
    <property type="entry name" value="Aconitase_4Fe-4S_BS"/>
</dbReference>
<dbReference type="GO" id="GO:0003861">
    <property type="term" value="F:3-isopropylmalate dehydratase activity"/>
    <property type="evidence" value="ECO:0007669"/>
    <property type="project" value="UniProtKB-UniRule"/>
</dbReference>
<dbReference type="Gene3D" id="3.30.499.10">
    <property type="entry name" value="Aconitase, domain 3"/>
    <property type="match status" value="2"/>
</dbReference>
<evidence type="ECO:0000256" key="6">
    <source>
        <dbReference type="ARBA" id="ARBA00023239"/>
    </source>
</evidence>
<dbReference type="Proteomes" id="UP000051012">
    <property type="component" value="Unassembled WGS sequence"/>
</dbReference>
<keyword evidence="4 7" id="KW-0408">Iron</keyword>
<reference evidence="9 10" key="1">
    <citation type="journal article" date="2015" name="Microbiome">
        <title>Genomic resolution of linkages in carbon, nitrogen, and sulfur cycling among widespread estuary sediment bacteria.</title>
        <authorList>
            <person name="Baker B.J."/>
            <person name="Lazar C.S."/>
            <person name="Teske A.P."/>
            <person name="Dick G.J."/>
        </authorList>
    </citation>
    <scope>NUCLEOTIDE SEQUENCE [LARGE SCALE GENOMIC DNA]</scope>
    <source>
        <strain evidence="9">DG_78</strain>
    </source>
</reference>
<dbReference type="Pfam" id="PF00330">
    <property type="entry name" value="Aconitase"/>
    <property type="match status" value="1"/>
</dbReference>
<dbReference type="InterPro" id="IPR033941">
    <property type="entry name" value="IPMI_cat"/>
</dbReference>
<comment type="function">
    <text evidence="7">Catalyzes the isomerization between 2-isopropylmalate and 3-isopropylmalate, via the formation of 2-isopropylmaleate.</text>
</comment>
<dbReference type="PROSITE" id="PS00450">
    <property type="entry name" value="ACONITASE_1"/>
    <property type="match status" value="1"/>
</dbReference>
<dbReference type="GO" id="GO:0051539">
    <property type="term" value="F:4 iron, 4 sulfur cluster binding"/>
    <property type="evidence" value="ECO:0007669"/>
    <property type="project" value="UniProtKB-KW"/>
</dbReference>
<dbReference type="NCBIfam" id="TIGR02086">
    <property type="entry name" value="IPMI_arch"/>
    <property type="match status" value="1"/>
</dbReference>
<dbReference type="SUPFAM" id="SSF53732">
    <property type="entry name" value="Aconitase iron-sulfur domain"/>
    <property type="match status" value="1"/>
</dbReference>
<name>A0A0S7YF86_UNCT6</name>
<dbReference type="PRINTS" id="PR00415">
    <property type="entry name" value="ACONITASE"/>
</dbReference>
<accession>A0A0S7YF86</accession>
<dbReference type="PANTHER" id="PTHR43822:SF22">
    <property type="entry name" value="ISOPROPYLMALATE_CITRAMALATE ISOMERASE LARGE SUBUNIT"/>
    <property type="match status" value="1"/>
</dbReference>
<keyword evidence="2 7" id="KW-0028">Amino-acid biosynthesis</keyword>
<dbReference type="EMBL" id="LJNI01000043">
    <property type="protein sequence ID" value="KPJ73119.1"/>
    <property type="molecule type" value="Genomic_DNA"/>
</dbReference>
<evidence type="ECO:0000313" key="9">
    <source>
        <dbReference type="EMBL" id="KPJ73119.1"/>
    </source>
</evidence>